<dbReference type="EMBL" id="JBHFFA010000005">
    <property type="protein sequence ID" value="KAL2623923.1"/>
    <property type="molecule type" value="Genomic_DNA"/>
</dbReference>
<evidence type="ECO:0000256" key="3">
    <source>
        <dbReference type="SAM" id="MobiDB-lite"/>
    </source>
</evidence>
<comment type="subcellular location">
    <subcellularLocation>
        <location evidence="1">Nucleus</location>
    </subcellularLocation>
</comment>
<dbReference type="SUPFAM" id="SSF54160">
    <property type="entry name" value="Chromo domain-like"/>
    <property type="match status" value="1"/>
</dbReference>
<comment type="caution">
    <text evidence="5">The sequence shown here is derived from an EMBL/GenBank/DDBJ whole genome shotgun (WGS) entry which is preliminary data.</text>
</comment>
<feature type="region of interest" description="Disordered" evidence="3">
    <location>
        <begin position="461"/>
        <end position="484"/>
    </location>
</feature>
<dbReference type="InterPro" id="IPR023780">
    <property type="entry name" value="Chromo_domain"/>
</dbReference>
<evidence type="ECO:0000259" key="4">
    <source>
        <dbReference type="PROSITE" id="PS50013"/>
    </source>
</evidence>
<dbReference type="PANTHER" id="PTHR47240:SF2">
    <property type="entry name" value="CHROMO DOMAIN-CONTAINING PROTEIN LHP1"/>
    <property type="match status" value="1"/>
</dbReference>
<evidence type="ECO:0000256" key="2">
    <source>
        <dbReference type="ARBA" id="ARBA00023242"/>
    </source>
</evidence>
<keyword evidence="2" id="KW-0539">Nucleus</keyword>
<dbReference type="AlphaFoldDB" id="A0ABD1YAX0"/>
<feature type="compositionally biased region" description="Polar residues" evidence="3">
    <location>
        <begin position="255"/>
        <end position="267"/>
    </location>
</feature>
<dbReference type="InterPro" id="IPR023779">
    <property type="entry name" value="Chromodomain_CS"/>
</dbReference>
<dbReference type="Proteomes" id="UP001605036">
    <property type="component" value="Unassembled WGS sequence"/>
</dbReference>
<organism evidence="5 6">
    <name type="scientific">Riccia fluitans</name>
    <dbReference type="NCBI Taxonomy" id="41844"/>
    <lineage>
        <taxon>Eukaryota</taxon>
        <taxon>Viridiplantae</taxon>
        <taxon>Streptophyta</taxon>
        <taxon>Embryophyta</taxon>
        <taxon>Marchantiophyta</taxon>
        <taxon>Marchantiopsida</taxon>
        <taxon>Marchantiidae</taxon>
        <taxon>Marchantiales</taxon>
        <taxon>Ricciaceae</taxon>
        <taxon>Riccia</taxon>
    </lineage>
</organism>
<reference evidence="5 6" key="1">
    <citation type="submission" date="2024-09" db="EMBL/GenBank/DDBJ databases">
        <title>Chromosome-scale assembly of Riccia fluitans.</title>
        <authorList>
            <person name="Paukszto L."/>
            <person name="Sawicki J."/>
            <person name="Karawczyk K."/>
            <person name="Piernik-Szablinska J."/>
            <person name="Szczecinska M."/>
            <person name="Mazdziarz M."/>
        </authorList>
    </citation>
    <scope>NUCLEOTIDE SEQUENCE [LARGE SCALE GENOMIC DNA]</scope>
    <source>
        <strain evidence="5">Rf_01</strain>
        <tissue evidence="5">Aerial parts of the thallus</tissue>
    </source>
</reference>
<feature type="region of interest" description="Disordered" evidence="3">
    <location>
        <begin position="226"/>
        <end position="295"/>
    </location>
</feature>
<dbReference type="PROSITE" id="PS00598">
    <property type="entry name" value="CHROMO_1"/>
    <property type="match status" value="1"/>
</dbReference>
<sequence length="560" mass="62975">MNSIKLQPGKGHKDKWILGPGYGLTQHQQRIIEGGWMDPRLHSRKPNDMYNDAKSYEAKHYVLYQNGEETDIDAVRVKCDGGGRLHTSVTFMGYDRGDVGGGFTDADLAGHERKKKDRALHSMVTRNRLKREVRSDVNYEETDADGMEWEDEEPARVSMAPQEERNQPEGVYFLEAIRKKRTRKGKVEYLVKWLGYAEKDNTWEPYGNIAACSDHLADFENRCKSRRRRNGTYSSDRKKKKVGRLRRKLDDSEPQTDSGSSDLDGTYSSGRKRKRLSRPRRKFVNTEVSASSDQGAQDEVIPLKFFSAANHDHATFTAKAHVTDATAFDIEESIIKKYSEVGLQQTIEEEKGILHAATESTLSPPGQNECEMSQVKSVKWGAKKRKMAIPKRVPPIREINLQTFERCGESLSVDRRTLNTSLNALPPVNKPDFAAGTSQAGEHATPNMVSPRQMCSAEASKGAKGPATLGGCQKESPMKNDTYDQKASPRLMRILRARHMSSTPQNGFEFGADTDDSGVHVVFEALRSDGAIVIVENISLKKQNPTMLINFYEKNLRPES</sequence>
<dbReference type="GO" id="GO:0005634">
    <property type="term" value="C:nucleus"/>
    <property type="evidence" value="ECO:0007669"/>
    <property type="project" value="UniProtKB-SubCell"/>
</dbReference>
<dbReference type="Pfam" id="PF00385">
    <property type="entry name" value="Chromo"/>
    <property type="match status" value="1"/>
</dbReference>
<proteinExistence type="predicted"/>
<dbReference type="InterPro" id="IPR044251">
    <property type="entry name" value="LHP1-like"/>
</dbReference>
<dbReference type="CDD" id="cd00024">
    <property type="entry name" value="CD_CSD"/>
    <property type="match status" value="1"/>
</dbReference>
<feature type="compositionally biased region" description="Polar residues" evidence="3">
    <location>
        <begin position="286"/>
        <end position="295"/>
    </location>
</feature>
<feature type="compositionally biased region" description="Basic residues" evidence="3">
    <location>
        <begin position="237"/>
        <end position="247"/>
    </location>
</feature>
<dbReference type="PANTHER" id="PTHR47240">
    <property type="entry name" value="CHROMO DOMAIN-CONTAINING PROTEIN LHP1"/>
    <property type="match status" value="1"/>
</dbReference>
<dbReference type="PROSITE" id="PS50013">
    <property type="entry name" value="CHROMO_2"/>
    <property type="match status" value="1"/>
</dbReference>
<dbReference type="Gene3D" id="2.40.50.40">
    <property type="match status" value="1"/>
</dbReference>
<dbReference type="SMART" id="SM00298">
    <property type="entry name" value="CHROMO"/>
    <property type="match status" value="1"/>
</dbReference>
<keyword evidence="6" id="KW-1185">Reference proteome</keyword>
<evidence type="ECO:0000256" key="1">
    <source>
        <dbReference type="ARBA" id="ARBA00004123"/>
    </source>
</evidence>
<feature type="compositionally biased region" description="Basic residues" evidence="3">
    <location>
        <begin position="270"/>
        <end position="283"/>
    </location>
</feature>
<gene>
    <name evidence="5" type="ORF">R1flu_008168</name>
</gene>
<evidence type="ECO:0000313" key="5">
    <source>
        <dbReference type="EMBL" id="KAL2623923.1"/>
    </source>
</evidence>
<accession>A0ABD1YAX0</accession>
<name>A0ABD1YAX0_9MARC</name>
<dbReference type="InterPro" id="IPR000953">
    <property type="entry name" value="Chromo/chromo_shadow_dom"/>
</dbReference>
<feature type="domain" description="Chromo" evidence="4">
    <location>
        <begin position="172"/>
        <end position="231"/>
    </location>
</feature>
<dbReference type="InterPro" id="IPR016197">
    <property type="entry name" value="Chromo-like_dom_sf"/>
</dbReference>
<evidence type="ECO:0000313" key="6">
    <source>
        <dbReference type="Proteomes" id="UP001605036"/>
    </source>
</evidence>
<protein>
    <recommendedName>
        <fullName evidence="4">Chromo domain-containing protein</fullName>
    </recommendedName>
</protein>